<dbReference type="GO" id="GO:0005730">
    <property type="term" value="C:nucleolus"/>
    <property type="evidence" value="ECO:0007669"/>
    <property type="project" value="TreeGrafter"/>
</dbReference>
<dbReference type="PANTHER" id="PTHR28096">
    <property type="entry name" value="PROTEIN FAF1"/>
    <property type="match status" value="1"/>
</dbReference>
<evidence type="ECO:0008006" key="4">
    <source>
        <dbReference type="Google" id="ProtNLM"/>
    </source>
</evidence>
<feature type="compositionally biased region" description="Basic and acidic residues" evidence="1">
    <location>
        <begin position="227"/>
        <end position="238"/>
    </location>
</feature>
<feature type="region of interest" description="Disordered" evidence="1">
    <location>
        <begin position="227"/>
        <end position="266"/>
    </location>
</feature>
<dbReference type="AlphaFoldDB" id="A0A0D2JLQ3"/>
<sequence length="299" mass="33604">MLGKRKREVAVAARPRGRSPDDDDEQTIPTPVAVDREIFRKYFESTFEPLPETETVTLQTQEKEADEDEEEDDNDGEVDAESVEAESEWDGLSDSEHEHPTVEIVEHHAAGDLAEEVGARRQQYKTFMSSRPPKEIDGAGRKGPVKEADDEDDATTEALNLKHDLDLQRLLKESHLLEQAKASSTLGTHRHKVVDMRMQALGSKASMFHQEKMPLAHRRGILAKAADREASRRKEARENGIILEKASGKSRSKDTRRERGVDVPAVGRFRGGTLTLSKKDVFDIQGQGPSRPRGKIRRR</sequence>
<dbReference type="Pfam" id="PF15375">
    <property type="entry name" value="FSAF1"/>
    <property type="match status" value="1"/>
</dbReference>
<organism evidence="2 3">
    <name type="scientific">Fonsecaea multimorphosa CBS 102226</name>
    <dbReference type="NCBI Taxonomy" id="1442371"/>
    <lineage>
        <taxon>Eukaryota</taxon>
        <taxon>Fungi</taxon>
        <taxon>Dikarya</taxon>
        <taxon>Ascomycota</taxon>
        <taxon>Pezizomycotina</taxon>
        <taxon>Eurotiomycetes</taxon>
        <taxon>Chaetothyriomycetidae</taxon>
        <taxon>Chaetothyriales</taxon>
        <taxon>Herpotrichiellaceae</taxon>
        <taxon>Fonsecaea</taxon>
    </lineage>
</organism>
<dbReference type="OrthoDB" id="5556956at2759"/>
<evidence type="ECO:0000313" key="3">
    <source>
        <dbReference type="Proteomes" id="UP000053411"/>
    </source>
</evidence>
<dbReference type="VEuPathDB" id="FungiDB:Z520_09972"/>
<evidence type="ECO:0000256" key="1">
    <source>
        <dbReference type="SAM" id="MobiDB-lite"/>
    </source>
</evidence>
<name>A0A0D2JLQ3_9EURO</name>
<feature type="region of interest" description="Disordered" evidence="1">
    <location>
        <begin position="278"/>
        <end position="299"/>
    </location>
</feature>
<feature type="compositionally biased region" description="Basic and acidic residues" evidence="1">
    <location>
        <begin position="132"/>
        <end position="147"/>
    </location>
</feature>
<evidence type="ECO:0000313" key="2">
    <source>
        <dbReference type="EMBL" id="KIX94262.1"/>
    </source>
</evidence>
<feature type="compositionally biased region" description="Acidic residues" evidence="1">
    <location>
        <begin position="64"/>
        <end position="93"/>
    </location>
</feature>
<gene>
    <name evidence="2" type="ORF">Z520_09972</name>
</gene>
<accession>A0A0D2JLQ3</accession>
<dbReference type="GeneID" id="27715718"/>
<dbReference type="EMBL" id="KN848088">
    <property type="protein sequence ID" value="KIX94262.1"/>
    <property type="molecule type" value="Genomic_DNA"/>
</dbReference>
<dbReference type="GO" id="GO:0000462">
    <property type="term" value="P:maturation of SSU-rRNA from tricistronic rRNA transcript (SSU-rRNA, 5.8S rRNA, LSU-rRNA)"/>
    <property type="evidence" value="ECO:0007669"/>
    <property type="project" value="TreeGrafter"/>
</dbReference>
<dbReference type="InterPro" id="IPR053030">
    <property type="entry name" value="Ribosomal_biogenesis_FAF1-like"/>
</dbReference>
<feature type="region of interest" description="Disordered" evidence="1">
    <location>
        <begin position="126"/>
        <end position="156"/>
    </location>
</feature>
<dbReference type="RefSeq" id="XP_016628385.1">
    <property type="nucleotide sequence ID" value="XM_016780466.1"/>
</dbReference>
<reference evidence="2 3" key="1">
    <citation type="submission" date="2015-01" db="EMBL/GenBank/DDBJ databases">
        <title>The Genome Sequence of Fonsecaea multimorphosa CBS 102226.</title>
        <authorList>
            <consortium name="The Broad Institute Genomics Platform"/>
            <person name="Cuomo C."/>
            <person name="de Hoog S."/>
            <person name="Gorbushina A."/>
            <person name="Stielow B."/>
            <person name="Teixiera M."/>
            <person name="Abouelleil A."/>
            <person name="Chapman S.B."/>
            <person name="Priest M."/>
            <person name="Young S.K."/>
            <person name="Wortman J."/>
            <person name="Nusbaum C."/>
            <person name="Birren B."/>
        </authorList>
    </citation>
    <scope>NUCLEOTIDE SEQUENCE [LARGE SCALE GENOMIC DNA]</scope>
    <source>
        <strain evidence="2 3">CBS 102226</strain>
    </source>
</reference>
<feature type="region of interest" description="Disordered" evidence="1">
    <location>
        <begin position="1"/>
        <end position="32"/>
    </location>
</feature>
<feature type="region of interest" description="Disordered" evidence="1">
    <location>
        <begin position="44"/>
        <end position="98"/>
    </location>
</feature>
<feature type="compositionally biased region" description="Basic and acidic residues" evidence="1">
    <location>
        <begin position="251"/>
        <end position="261"/>
    </location>
</feature>
<proteinExistence type="predicted"/>
<dbReference type="Proteomes" id="UP000053411">
    <property type="component" value="Unassembled WGS sequence"/>
</dbReference>
<dbReference type="InterPro" id="IPR027973">
    <property type="entry name" value="FSAF1-like"/>
</dbReference>
<dbReference type="STRING" id="1442371.A0A0D2JLQ3"/>
<keyword evidence="3" id="KW-1185">Reference proteome</keyword>
<protein>
    <recommendedName>
        <fullName evidence="4">Protein FAF1</fullName>
    </recommendedName>
</protein>
<dbReference type="PANTHER" id="PTHR28096:SF1">
    <property type="entry name" value="PROTEIN FAF1"/>
    <property type="match status" value="1"/>
</dbReference>